<evidence type="ECO:0000256" key="2">
    <source>
        <dbReference type="SAM" id="SignalP"/>
    </source>
</evidence>
<name>A0A7L9QEM0_9CHLO</name>
<reference evidence="3" key="1">
    <citation type="journal article" date="2020" name="Microb. Ecol.">
        <title>The Under-explored Extracellular Proteome of Aero-Terrestrial Microalgae Provides Clues on Different Mechanisms of Desiccation Tolerance in Non-Model Organisms.</title>
        <authorList>
            <person name="Gonzalez-Hourcade M."/>
            <person name="Del Campo E.M."/>
            <person name="Casano L.M."/>
        </authorList>
    </citation>
    <scope>NUCLEOTIDE SEQUENCE</scope>
    <source>
        <strain evidence="3">TR9</strain>
    </source>
</reference>
<evidence type="ECO:0000256" key="1">
    <source>
        <dbReference type="SAM" id="MobiDB-lite"/>
    </source>
</evidence>
<dbReference type="EMBL" id="MT439027">
    <property type="protein sequence ID" value="QOL01274.1"/>
    <property type="molecule type" value="mRNA"/>
</dbReference>
<protein>
    <submittedName>
        <fullName evidence="3">Putative extracellular protein TR9_076</fullName>
    </submittedName>
</protein>
<keyword evidence="2" id="KW-0732">Signal</keyword>
<evidence type="ECO:0000313" key="3">
    <source>
        <dbReference type="EMBL" id="QOL01274.1"/>
    </source>
</evidence>
<feature type="region of interest" description="Disordered" evidence="1">
    <location>
        <begin position="196"/>
        <end position="279"/>
    </location>
</feature>
<proteinExistence type="evidence at transcript level"/>
<sequence>MTMSLGLVLPLTCLLCLTQSVFAQNFTASTPMANLTLIKQNQNNFSSNVATPSFPCDSASPGRVGGYSQLDLDDAQSLDDINYIAQAVFQYFLYATSNLTDCAVIDFAGGNVTDACSQVVSGTNYALEFDAVFDCLEQDNTSVIGASTYLPLRSTVYLPLQDAALDTYDAVINGPQIKDIWFYKPPEVVATNLSAAAEAEAPSAEPELSPQTSSSSPSSGDTTTTNLLTGSSGVGSSTGTLQFTASPTAEASPSTSAEPEPEVVQGFDVDAQESSIMSG</sequence>
<feature type="compositionally biased region" description="Low complexity" evidence="1">
    <location>
        <begin position="196"/>
        <end position="258"/>
    </location>
</feature>
<dbReference type="AlphaFoldDB" id="A0A7L9QEM0"/>
<dbReference type="PROSITE" id="PS00287">
    <property type="entry name" value="CYSTATIN"/>
    <property type="match status" value="1"/>
</dbReference>
<accession>A0A7L9QEM0</accession>
<dbReference type="InterPro" id="IPR018073">
    <property type="entry name" value="Prot_inh_cystat_CS"/>
</dbReference>
<organism evidence="3">
    <name type="scientific">Trebouxia lynnae</name>
    <dbReference type="NCBI Taxonomy" id="1825957"/>
    <lineage>
        <taxon>Eukaryota</taxon>
        <taxon>Viridiplantae</taxon>
        <taxon>Chlorophyta</taxon>
        <taxon>core chlorophytes</taxon>
        <taxon>Trebouxiophyceae</taxon>
        <taxon>Trebouxiales</taxon>
        <taxon>Trebouxiaceae</taxon>
        <taxon>Trebouxia</taxon>
    </lineage>
</organism>
<feature type="chain" id="PRO_5029884736" evidence="2">
    <location>
        <begin position="24"/>
        <end position="279"/>
    </location>
</feature>
<feature type="signal peptide" evidence="2">
    <location>
        <begin position="1"/>
        <end position="23"/>
    </location>
</feature>